<accession>A0ABR3R7N4</accession>
<dbReference type="Proteomes" id="UP001521785">
    <property type="component" value="Unassembled WGS sequence"/>
</dbReference>
<keyword evidence="3" id="KW-1185">Reference proteome</keyword>
<feature type="signal peptide" evidence="1">
    <location>
        <begin position="1"/>
        <end position="19"/>
    </location>
</feature>
<name>A0ABR3R7N4_9PLEO</name>
<evidence type="ECO:0000256" key="1">
    <source>
        <dbReference type="SAM" id="SignalP"/>
    </source>
</evidence>
<reference evidence="2 3" key="1">
    <citation type="submission" date="2024-02" db="EMBL/GenBank/DDBJ databases">
        <title>De novo assembly and annotation of 12 fungi associated with fruit tree decline syndrome in Ontario, Canada.</title>
        <authorList>
            <person name="Sulman M."/>
            <person name="Ellouze W."/>
            <person name="Ilyukhin E."/>
        </authorList>
    </citation>
    <scope>NUCLEOTIDE SEQUENCE [LARGE SCALE GENOMIC DNA]</scope>
    <source>
        <strain evidence="2 3">M42-189</strain>
    </source>
</reference>
<evidence type="ECO:0000313" key="3">
    <source>
        <dbReference type="Proteomes" id="UP001521785"/>
    </source>
</evidence>
<dbReference type="Pfam" id="PF04681">
    <property type="entry name" value="Bys1"/>
    <property type="match status" value="1"/>
</dbReference>
<dbReference type="InterPro" id="IPR006771">
    <property type="entry name" value="CetA-like"/>
</dbReference>
<dbReference type="EMBL" id="JAKJXO020000009">
    <property type="protein sequence ID" value="KAL1600444.1"/>
    <property type="molecule type" value="Genomic_DNA"/>
</dbReference>
<feature type="chain" id="PRO_5046579067" evidence="1">
    <location>
        <begin position="20"/>
        <end position="150"/>
    </location>
</feature>
<gene>
    <name evidence="2" type="ORF">SLS60_006830</name>
</gene>
<protein>
    <submittedName>
        <fullName evidence="2">Uncharacterized protein</fullName>
    </submittedName>
</protein>
<evidence type="ECO:0000313" key="2">
    <source>
        <dbReference type="EMBL" id="KAL1600444.1"/>
    </source>
</evidence>
<proteinExistence type="predicted"/>
<comment type="caution">
    <text evidence="2">The sequence shown here is derived from an EMBL/GenBank/DDBJ whole genome shotgun (WGS) entry which is preliminary data.</text>
</comment>
<sequence length="150" mass="16546">MRVPTLLPTLAALTTLALAVDQVIIKNHLPISVWYTTVDQTGYRSETYYIDAKGQVSLDQSDRPGVAVKITPDRLDIDTPGKGILNLAYNKQPDGWIYYTMGAHNYFPFAGAKTKLGGPGGDDDWYDGQVHDPHTIGYQGHGDLYLDIGY</sequence>
<keyword evidence="1" id="KW-0732">Signal</keyword>
<organism evidence="2 3">
    <name type="scientific">Paraconiothyrium brasiliense</name>
    <dbReference type="NCBI Taxonomy" id="300254"/>
    <lineage>
        <taxon>Eukaryota</taxon>
        <taxon>Fungi</taxon>
        <taxon>Dikarya</taxon>
        <taxon>Ascomycota</taxon>
        <taxon>Pezizomycotina</taxon>
        <taxon>Dothideomycetes</taxon>
        <taxon>Pleosporomycetidae</taxon>
        <taxon>Pleosporales</taxon>
        <taxon>Massarineae</taxon>
        <taxon>Didymosphaeriaceae</taxon>
        <taxon>Paraconiothyrium</taxon>
    </lineage>
</organism>